<evidence type="ECO:0000256" key="6">
    <source>
        <dbReference type="RuleBase" id="RU367022"/>
    </source>
</evidence>
<evidence type="ECO:0000256" key="1">
    <source>
        <dbReference type="ARBA" id="ARBA00004141"/>
    </source>
</evidence>
<comment type="caution">
    <text evidence="8">The sequence shown here is derived from an EMBL/GenBank/DDBJ whole genome shotgun (WGS) entry which is preliminary data.</text>
</comment>
<dbReference type="AlphaFoldDB" id="A0A9W6DI96"/>
<dbReference type="GO" id="GO:0016020">
    <property type="term" value="C:membrane"/>
    <property type="evidence" value="ECO:0007669"/>
    <property type="project" value="UniProtKB-SubCell"/>
</dbReference>
<feature type="region of interest" description="Disordered" evidence="7">
    <location>
        <begin position="122"/>
        <end position="171"/>
    </location>
</feature>
<evidence type="ECO:0000256" key="2">
    <source>
        <dbReference type="ARBA" id="ARBA00006921"/>
    </source>
</evidence>
<evidence type="ECO:0000256" key="7">
    <source>
        <dbReference type="SAM" id="MobiDB-lite"/>
    </source>
</evidence>
<comment type="subcellular location">
    <subcellularLocation>
        <location evidence="1 6">Membrane</location>
        <topology evidence="1 6">Multi-pass membrane protein</topology>
    </subcellularLocation>
</comment>
<evidence type="ECO:0000256" key="5">
    <source>
        <dbReference type="ARBA" id="ARBA00023136"/>
    </source>
</evidence>
<dbReference type="EMBL" id="BROQ01000006">
    <property type="protein sequence ID" value="GKZ17538.1"/>
    <property type="molecule type" value="Genomic_DNA"/>
</dbReference>
<keyword evidence="6" id="KW-0187">Copper transport</keyword>
<dbReference type="GO" id="GO:0005375">
    <property type="term" value="F:copper ion transmembrane transporter activity"/>
    <property type="evidence" value="ECO:0007669"/>
    <property type="project" value="UniProtKB-UniRule"/>
</dbReference>
<feature type="transmembrane region" description="Helical" evidence="6">
    <location>
        <begin position="211"/>
        <end position="229"/>
    </location>
</feature>
<proteinExistence type="inferred from homology"/>
<dbReference type="Pfam" id="PF04145">
    <property type="entry name" value="Ctr"/>
    <property type="match status" value="1"/>
</dbReference>
<feature type="transmembrane region" description="Helical" evidence="6">
    <location>
        <begin position="60"/>
        <end position="82"/>
    </location>
</feature>
<keyword evidence="3 6" id="KW-0812">Transmembrane</keyword>
<keyword evidence="6" id="KW-0186">Copper</keyword>
<dbReference type="PANTHER" id="PTHR12483:SF73">
    <property type="entry name" value="COPPER TRANSPORT PROTEIN CTR3"/>
    <property type="match status" value="1"/>
</dbReference>
<evidence type="ECO:0000313" key="8">
    <source>
        <dbReference type="EMBL" id="GKZ17538.1"/>
    </source>
</evidence>
<evidence type="ECO:0000256" key="3">
    <source>
        <dbReference type="ARBA" id="ARBA00022692"/>
    </source>
</evidence>
<keyword evidence="4 6" id="KW-1133">Transmembrane helix</keyword>
<keyword evidence="6" id="KW-0813">Transport</keyword>
<gene>
    <name evidence="8" type="ORF">AbraCBS73388_009209</name>
</gene>
<evidence type="ECO:0000313" key="9">
    <source>
        <dbReference type="Proteomes" id="UP001143548"/>
    </source>
</evidence>
<reference evidence="8" key="1">
    <citation type="submission" date="2022-07" db="EMBL/GenBank/DDBJ databases">
        <title>Taxonomy of Aspergillus series Nigri: significant species reduction supported by multi-species coalescent approaches.</title>
        <authorList>
            <person name="Bian C."/>
            <person name="Kusuya Y."/>
            <person name="Sklenar F."/>
            <person name="D'hooge E."/>
            <person name="Yaguchi T."/>
            <person name="Takahashi H."/>
            <person name="Hubka V."/>
        </authorList>
    </citation>
    <scope>NUCLEOTIDE SEQUENCE</scope>
    <source>
        <strain evidence="8">CBS 733.88</strain>
    </source>
</reference>
<sequence length="236" mass="25794">MGGMDLTASTMSMATETTTSATMSASARATMGMDMDLPSCKISMLWNWNTVGACFISESWYITTPCMFAFSCVGIVCLVLCLEILRRVASEYDAFITKRAKLRAQFLDNGNDRASVTVTDGPTRIATPWTPSGSISALPPVPESALESEPTPKTDSAPAAASATTTTPPAKDNQFIFRPSLTEQLIRALLHMLQFAVAYFVMLLAMYYNGYIIICIFVGAFLGFFLFSWDNVLEEE</sequence>
<name>A0A9W6DI96_9EURO</name>
<dbReference type="Proteomes" id="UP001143548">
    <property type="component" value="Unassembled WGS sequence"/>
</dbReference>
<keyword evidence="6" id="KW-0406">Ion transport</keyword>
<keyword evidence="5 6" id="KW-0472">Membrane</keyword>
<feature type="compositionally biased region" description="Low complexity" evidence="7">
    <location>
        <begin position="151"/>
        <end position="171"/>
    </location>
</feature>
<protein>
    <recommendedName>
        <fullName evidence="6">Copper transport protein</fullName>
    </recommendedName>
</protein>
<dbReference type="PANTHER" id="PTHR12483">
    <property type="entry name" value="SOLUTE CARRIER FAMILY 31 COPPER TRANSPORTERS"/>
    <property type="match status" value="1"/>
</dbReference>
<evidence type="ECO:0000256" key="4">
    <source>
        <dbReference type="ARBA" id="ARBA00022989"/>
    </source>
</evidence>
<comment type="similarity">
    <text evidence="2 6">Belongs to the copper transporter (Ctr) (TC 1.A.56) family. SLC31A subfamily.</text>
</comment>
<dbReference type="InterPro" id="IPR007274">
    <property type="entry name" value="Cop_transporter"/>
</dbReference>
<accession>A0A9W6DI96</accession>
<organism evidence="8 9">
    <name type="scientific">Aspergillus brasiliensis</name>
    <dbReference type="NCBI Taxonomy" id="319629"/>
    <lineage>
        <taxon>Eukaryota</taxon>
        <taxon>Fungi</taxon>
        <taxon>Dikarya</taxon>
        <taxon>Ascomycota</taxon>
        <taxon>Pezizomycotina</taxon>
        <taxon>Eurotiomycetes</taxon>
        <taxon>Eurotiomycetidae</taxon>
        <taxon>Eurotiales</taxon>
        <taxon>Aspergillaceae</taxon>
        <taxon>Aspergillus</taxon>
        <taxon>Aspergillus subgen. Circumdati</taxon>
    </lineage>
</organism>